<reference evidence="2" key="2">
    <citation type="submission" date="2023-01" db="EMBL/GenBank/DDBJ databases">
        <authorList>
            <person name="Sun Q."/>
            <person name="Evtushenko L."/>
        </authorList>
    </citation>
    <scope>NUCLEOTIDE SEQUENCE</scope>
    <source>
        <strain evidence="2">VKM Ac-1069</strain>
    </source>
</reference>
<dbReference type="SUPFAM" id="SSF102588">
    <property type="entry name" value="LmbE-like"/>
    <property type="match status" value="1"/>
</dbReference>
<keyword evidence="1" id="KW-0862">Zinc</keyword>
<dbReference type="RefSeq" id="WP_037050032.1">
    <property type="nucleotide sequence ID" value="NZ_BAAAUZ010000026.1"/>
</dbReference>
<dbReference type="PANTHER" id="PTHR12993">
    <property type="entry name" value="N-ACETYLGLUCOSAMINYL-PHOSPHATIDYLINOSITOL DE-N-ACETYLASE-RELATED"/>
    <property type="match status" value="1"/>
</dbReference>
<protein>
    <submittedName>
        <fullName evidence="2">GlcNAc-PI de-N-acetylase</fullName>
    </submittedName>
</protein>
<dbReference type="InterPro" id="IPR024078">
    <property type="entry name" value="LmbE-like_dom_sf"/>
</dbReference>
<name>A0A9W6L721_9PSEU</name>
<reference evidence="2" key="1">
    <citation type="journal article" date="2014" name="Int. J. Syst. Evol. Microbiol.">
        <title>Complete genome sequence of Corynebacterium casei LMG S-19264T (=DSM 44701T), isolated from a smear-ripened cheese.</title>
        <authorList>
            <consortium name="US DOE Joint Genome Institute (JGI-PGF)"/>
            <person name="Walter F."/>
            <person name="Albersmeier A."/>
            <person name="Kalinowski J."/>
            <person name="Ruckert C."/>
        </authorList>
    </citation>
    <scope>NUCLEOTIDE SEQUENCE</scope>
    <source>
        <strain evidence="2">VKM Ac-1069</strain>
    </source>
</reference>
<proteinExistence type="predicted"/>
<keyword evidence="3" id="KW-1185">Reference proteome</keyword>
<sequence length="272" mass="29547">MGTIVSFQAHPDDESITTAGTLAKAAKAGHRVVLVFATRGELGEPVPGALADGEQLSVRRSAECYESAKVLGAARVEFLGYVDSGMMGDPTNDAPYCFWQAGVDQAARRLAVILEEEEPDVLTTYDDNGSYGHPDHIQVHRVGKRAAELAGVPVVAQNTINRDWMLRGMRGLRASGEIPEGWETPDETIPPPTFGKPEAEITHRVEAVDFAEQKRASMRVHASQMGPEHFMLAMPDPIFAMGFGTEFYIVTDPPSPAAAPEVFTDLFLPMRP</sequence>
<evidence type="ECO:0000313" key="3">
    <source>
        <dbReference type="Proteomes" id="UP001143463"/>
    </source>
</evidence>
<dbReference type="InterPro" id="IPR003737">
    <property type="entry name" value="GlcNAc_PI_deacetylase-related"/>
</dbReference>
<dbReference type="Pfam" id="PF02585">
    <property type="entry name" value="PIG-L"/>
    <property type="match status" value="1"/>
</dbReference>
<dbReference type="AlphaFoldDB" id="A0A9W6L721"/>
<dbReference type="GO" id="GO:0016811">
    <property type="term" value="F:hydrolase activity, acting on carbon-nitrogen (but not peptide) bonds, in linear amides"/>
    <property type="evidence" value="ECO:0007669"/>
    <property type="project" value="TreeGrafter"/>
</dbReference>
<dbReference type="PANTHER" id="PTHR12993:SF11">
    <property type="entry name" value="N-ACETYLGLUCOSAMINYL-PHOSPHATIDYLINOSITOL DE-N-ACETYLASE"/>
    <property type="match status" value="1"/>
</dbReference>
<organism evidence="2 3">
    <name type="scientific">Pseudonocardia halophobica</name>
    <dbReference type="NCBI Taxonomy" id="29401"/>
    <lineage>
        <taxon>Bacteria</taxon>
        <taxon>Bacillati</taxon>
        <taxon>Actinomycetota</taxon>
        <taxon>Actinomycetes</taxon>
        <taxon>Pseudonocardiales</taxon>
        <taxon>Pseudonocardiaceae</taxon>
        <taxon>Pseudonocardia</taxon>
    </lineage>
</organism>
<evidence type="ECO:0000313" key="2">
    <source>
        <dbReference type="EMBL" id="GLL14283.1"/>
    </source>
</evidence>
<accession>A0A9W6L721</accession>
<dbReference type="Gene3D" id="3.40.50.10320">
    <property type="entry name" value="LmbE-like"/>
    <property type="match status" value="1"/>
</dbReference>
<dbReference type="EMBL" id="BSFQ01000030">
    <property type="protein sequence ID" value="GLL14283.1"/>
    <property type="molecule type" value="Genomic_DNA"/>
</dbReference>
<comment type="caution">
    <text evidence="2">The sequence shown here is derived from an EMBL/GenBank/DDBJ whole genome shotgun (WGS) entry which is preliminary data.</text>
</comment>
<dbReference type="GO" id="GO:0016137">
    <property type="term" value="P:glycoside metabolic process"/>
    <property type="evidence" value="ECO:0007669"/>
    <property type="project" value="UniProtKB-ARBA"/>
</dbReference>
<dbReference type="Proteomes" id="UP001143463">
    <property type="component" value="Unassembled WGS sequence"/>
</dbReference>
<gene>
    <name evidence="2" type="ORF">GCM10017577_54300</name>
</gene>
<evidence type="ECO:0000256" key="1">
    <source>
        <dbReference type="ARBA" id="ARBA00022833"/>
    </source>
</evidence>